<dbReference type="Proteomes" id="UP000005950">
    <property type="component" value="Unassembled WGS sequence"/>
</dbReference>
<accession>B9Y3V3</accession>
<dbReference type="HOGENOM" id="CLU_3217197_0_0_9"/>
<dbReference type="STRING" id="545696.HOLDEFILI_00483"/>
<organism evidence="1 2">
    <name type="scientific">Holdemania filiformis DSM 12042</name>
    <dbReference type="NCBI Taxonomy" id="545696"/>
    <lineage>
        <taxon>Bacteria</taxon>
        <taxon>Bacillati</taxon>
        <taxon>Bacillota</taxon>
        <taxon>Erysipelotrichia</taxon>
        <taxon>Erysipelotrichales</taxon>
        <taxon>Erysipelotrichaceae</taxon>
        <taxon>Holdemania</taxon>
    </lineage>
</organism>
<gene>
    <name evidence="1" type="ORF">HOLDEFILI_00483</name>
</gene>
<sequence>MKFSESDFTKNIEIRNKEVMKKGMNVNDRMEDLECSFPLSFCET</sequence>
<dbReference type="AlphaFoldDB" id="B9Y3V3"/>
<proteinExistence type="predicted"/>
<name>B9Y3V3_9FIRM</name>
<evidence type="ECO:0000313" key="1">
    <source>
        <dbReference type="EMBL" id="EEF69344.1"/>
    </source>
</evidence>
<dbReference type="EMBL" id="ACCF01000031">
    <property type="protein sequence ID" value="EEF69344.1"/>
    <property type="molecule type" value="Genomic_DNA"/>
</dbReference>
<reference evidence="1 2" key="1">
    <citation type="submission" date="2008-12" db="EMBL/GenBank/DDBJ databases">
        <authorList>
            <person name="Fulton L."/>
            <person name="Clifton S."/>
            <person name="Fulton B."/>
            <person name="Xu J."/>
            <person name="Minx P."/>
            <person name="Pepin K.H."/>
            <person name="Johnson M."/>
            <person name="Bhonagiri V."/>
            <person name="Nash W.E."/>
            <person name="Mardis E.R."/>
            <person name="Wilson R.K."/>
        </authorList>
    </citation>
    <scope>NUCLEOTIDE SEQUENCE [LARGE SCALE GENOMIC DNA]</scope>
    <source>
        <strain evidence="1 2">DSM 12042</strain>
    </source>
</reference>
<comment type="caution">
    <text evidence="1">The sequence shown here is derived from an EMBL/GenBank/DDBJ whole genome shotgun (WGS) entry which is preliminary data.</text>
</comment>
<evidence type="ECO:0000313" key="2">
    <source>
        <dbReference type="Proteomes" id="UP000005950"/>
    </source>
</evidence>
<reference evidence="1 2" key="2">
    <citation type="submission" date="2009-02" db="EMBL/GenBank/DDBJ databases">
        <title>Draft genome sequence of Holdemania filiformis DSM 12042.</title>
        <authorList>
            <person name="Sudarsanam P."/>
            <person name="Ley R."/>
            <person name="Guruge J."/>
            <person name="Turnbaugh P.J."/>
            <person name="Mahowald M."/>
            <person name="Liep D."/>
            <person name="Gordon J."/>
        </authorList>
    </citation>
    <scope>NUCLEOTIDE SEQUENCE [LARGE SCALE GENOMIC DNA]</scope>
    <source>
        <strain evidence="1 2">DSM 12042</strain>
    </source>
</reference>
<protein>
    <submittedName>
        <fullName evidence="1">Uncharacterized protein</fullName>
    </submittedName>
</protein>